<comment type="subcellular location">
    <subcellularLocation>
        <location evidence="1">Cell outer membrane</location>
    </subcellularLocation>
</comment>
<keyword evidence="4" id="KW-0472">Membrane</keyword>
<evidence type="ECO:0000256" key="5">
    <source>
        <dbReference type="ARBA" id="ARBA00023237"/>
    </source>
</evidence>
<name>A0A362X064_9FLAO</name>
<dbReference type="InterPro" id="IPR011990">
    <property type="entry name" value="TPR-like_helical_dom_sf"/>
</dbReference>
<proteinExistence type="inferred from homology"/>
<dbReference type="Pfam" id="PF07980">
    <property type="entry name" value="SusD_RagB"/>
    <property type="match status" value="1"/>
</dbReference>
<accession>A0A362X064</accession>
<evidence type="ECO:0000256" key="1">
    <source>
        <dbReference type="ARBA" id="ARBA00004442"/>
    </source>
</evidence>
<sequence>MVPMLLAVLSSCDDYLQLEPQDNLIQQEFWQNKEQVASAVAGCYASMNQSGFTDRILKWGELRAEMLVSLRAGGNEQNMMRNFIIPTNGLVNWADFYETINYCNLVLEFADAAKEKDLSFTNQELANYKAEVLTIRALVYFILVKNFKEVPLVLTATSNSQVDFYPAKSTEDEVIAQIISDLKIAVQDLNLGYSQSAAYDKGRMTKGAALAILADVYLWNGQYNECIVATQDIIDSGRYSLVEGSDWFNEIFFEGNSVEGIFELQFSDLNRTYQSSFYVGSPIYAPFPEIRQVYAGYPDDVRTNFATFDLEQNTVFKFAGVDETGVYRGQQEFFNTFIFYRYAEVLLMQAEAYLLSTENKNLDRAANLIEMVHQRSTGAPLEVPIDEVSLLNALLLERQKEFAFEAKRWYDLLRFARRNNFQDQYLITDLADIKSSADDYELILSFYSDKESYFLPIFQNEVDLNPNLEQNPYYEN</sequence>
<comment type="similarity">
    <text evidence="2">Belongs to the SusD family.</text>
</comment>
<evidence type="ECO:0000313" key="8">
    <source>
        <dbReference type="Proteomes" id="UP000251545"/>
    </source>
</evidence>
<evidence type="ECO:0000256" key="4">
    <source>
        <dbReference type="ARBA" id="ARBA00023136"/>
    </source>
</evidence>
<evidence type="ECO:0000256" key="3">
    <source>
        <dbReference type="ARBA" id="ARBA00022729"/>
    </source>
</evidence>
<comment type="caution">
    <text evidence="7">The sequence shown here is derived from an EMBL/GenBank/DDBJ whole genome shotgun (WGS) entry which is preliminary data.</text>
</comment>
<evidence type="ECO:0000256" key="2">
    <source>
        <dbReference type="ARBA" id="ARBA00006275"/>
    </source>
</evidence>
<dbReference type="Proteomes" id="UP000251545">
    <property type="component" value="Unassembled WGS sequence"/>
</dbReference>
<dbReference type="AlphaFoldDB" id="A0A362X064"/>
<dbReference type="InterPro" id="IPR012944">
    <property type="entry name" value="SusD_RagB_dom"/>
</dbReference>
<dbReference type="EMBL" id="PVEO01000004">
    <property type="protein sequence ID" value="PQV48949.1"/>
    <property type="molecule type" value="Genomic_DNA"/>
</dbReference>
<keyword evidence="3" id="KW-0732">Signal</keyword>
<evidence type="ECO:0000259" key="6">
    <source>
        <dbReference type="Pfam" id="PF07980"/>
    </source>
</evidence>
<dbReference type="CDD" id="cd08977">
    <property type="entry name" value="SusD"/>
    <property type="match status" value="1"/>
</dbReference>
<gene>
    <name evidence="7" type="ORF">CLV33_104156</name>
</gene>
<dbReference type="GO" id="GO:0009279">
    <property type="term" value="C:cell outer membrane"/>
    <property type="evidence" value="ECO:0007669"/>
    <property type="project" value="UniProtKB-SubCell"/>
</dbReference>
<dbReference type="SUPFAM" id="SSF48452">
    <property type="entry name" value="TPR-like"/>
    <property type="match status" value="1"/>
</dbReference>
<protein>
    <submittedName>
        <fullName evidence="7">Putative outer membrane starch-binding protein</fullName>
    </submittedName>
</protein>
<organism evidence="7 8">
    <name type="scientific">Jejuia pallidilutea</name>
    <dbReference type="NCBI Taxonomy" id="504487"/>
    <lineage>
        <taxon>Bacteria</taxon>
        <taxon>Pseudomonadati</taxon>
        <taxon>Bacteroidota</taxon>
        <taxon>Flavobacteriia</taxon>
        <taxon>Flavobacteriales</taxon>
        <taxon>Flavobacteriaceae</taxon>
        <taxon>Jejuia</taxon>
    </lineage>
</organism>
<keyword evidence="5" id="KW-0998">Cell outer membrane</keyword>
<feature type="domain" description="RagB/SusD" evidence="6">
    <location>
        <begin position="211"/>
        <end position="474"/>
    </location>
</feature>
<reference evidence="7 8" key="1">
    <citation type="submission" date="2018-02" db="EMBL/GenBank/DDBJ databases">
        <title>Genomic Encyclopedia of Archaeal and Bacterial Type Strains, Phase II (KMG-II): from individual species to whole genera.</title>
        <authorList>
            <person name="Goeker M."/>
        </authorList>
    </citation>
    <scope>NUCLEOTIDE SEQUENCE [LARGE SCALE GENOMIC DNA]</scope>
    <source>
        <strain evidence="7 8">DSM 21165</strain>
    </source>
</reference>
<evidence type="ECO:0000313" key="7">
    <source>
        <dbReference type="EMBL" id="PQV48949.1"/>
    </source>
</evidence>
<dbReference type="Gene3D" id="1.25.40.390">
    <property type="match status" value="1"/>
</dbReference>